<accession>A0ACC5YPQ1</accession>
<keyword evidence="2" id="KW-1185">Reference proteome</keyword>
<comment type="caution">
    <text evidence="1">The sequence shown here is derived from an EMBL/GenBank/DDBJ whole genome shotgun (WGS) entry which is preliminary data.</text>
</comment>
<gene>
    <name evidence="1" type="ORF">PDJAM_G00028210</name>
</gene>
<name>A0ACC5YPQ1_9TELE</name>
<reference evidence="1" key="1">
    <citation type="submission" date="2020-02" db="EMBL/GenBank/DDBJ databases">
        <title>Genome sequencing of the panga catfish, Pangasius djambal.</title>
        <authorList>
            <person name="Wen M."/>
            <person name="Zahm M."/>
            <person name="Roques C."/>
            <person name="Cabau C."/>
            <person name="Klopp C."/>
            <person name="Donnadieu C."/>
            <person name="Jouanno E."/>
            <person name="Avarre J.-C."/>
            <person name="Campet M."/>
            <person name="Ha T."/>
            <person name="Dugue R."/>
            <person name="Lampietro C."/>
            <person name="Louis A."/>
            <person name="Herpin A."/>
            <person name="Echchiki A."/>
            <person name="Berthelot C."/>
            <person name="Parey E."/>
            <person name="Roest-Crollius H."/>
            <person name="Braasch I."/>
            <person name="Postlethwait J.H."/>
            <person name="Bobe J."/>
            <person name="Montfort J."/>
            <person name="Bouchez O."/>
            <person name="Begum T."/>
            <person name="Schartl M."/>
            <person name="Gustiano R."/>
            <person name="Guiguen Y."/>
        </authorList>
    </citation>
    <scope>NUCLEOTIDE SEQUENCE</scope>
    <source>
        <strain evidence="1">Pdj_M5554</strain>
    </source>
</reference>
<dbReference type="Proteomes" id="UP000830395">
    <property type="component" value="Chromosome 11"/>
</dbReference>
<organism evidence="1 2">
    <name type="scientific">Pangasius djambal</name>
    <dbReference type="NCBI Taxonomy" id="1691987"/>
    <lineage>
        <taxon>Eukaryota</taxon>
        <taxon>Metazoa</taxon>
        <taxon>Chordata</taxon>
        <taxon>Craniata</taxon>
        <taxon>Vertebrata</taxon>
        <taxon>Euteleostomi</taxon>
        <taxon>Actinopterygii</taxon>
        <taxon>Neopterygii</taxon>
        <taxon>Teleostei</taxon>
        <taxon>Ostariophysi</taxon>
        <taxon>Siluriformes</taxon>
        <taxon>Pangasiidae</taxon>
        <taxon>Pangasius</taxon>
    </lineage>
</organism>
<dbReference type="EMBL" id="CM040985">
    <property type="protein sequence ID" value="MCJ8737800.1"/>
    <property type="molecule type" value="Genomic_DNA"/>
</dbReference>
<sequence length="164" mass="18426">MAYRKALASHGSSMHPQDLVCEDQLATLDLEWEMEKELEEPGLEDFRLECVDSETLGNSSSGEINPDQEFIQPSMSPHGRFERLQEDPNYVLQYSGTIPKVHKMSVTCIVKYVLFGAGAFCLGLLIGLYAKRTEEQPAMPTTSTDMLEKVIQNITAEKIQAIKR</sequence>
<protein>
    <submittedName>
        <fullName evidence="1">Uncharacterized protein</fullName>
    </submittedName>
</protein>
<evidence type="ECO:0000313" key="2">
    <source>
        <dbReference type="Proteomes" id="UP000830395"/>
    </source>
</evidence>
<proteinExistence type="predicted"/>
<evidence type="ECO:0000313" key="1">
    <source>
        <dbReference type="EMBL" id="MCJ8737800.1"/>
    </source>
</evidence>